<dbReference type="CDD" id="cd00085">
    <property type="entry name" value="HNHc"/>
    <property type="match status" value="1"/>
</dbReference>
<reference evidence="3 4" key="1">
    <citation type="journal article" date="2020" name="Int. J. Syst. Evol. Microbiol.">
        <title>Paraburkholderia madseniana sp. nov., a phenolic acid-degrading bacterium isolated from acidic forest soil.</title>
        <authorList>
            <person name="Wilhelm R.C."/>
            <person name="Murphy S.J.L."/>
            <person name="Feriancek N.M."/>
            <person name="Karasz D.C."/>
            <person name="DeRito C.M."/>
            <person name="Newman J.D."/>
            <person name="Buckley D.H."/>
        </authorList>
    </citation>
    <scope>NUCLEOTIDE SEQUENCE [LARGE SCALE GENOMIC DNA]</scope>
    <source>
        <strain evidence="3 4">RP11</strain>
    </source>
</reference>
<feature type="coiled-coil region" evidence="1">
    <location>
        <begin position="134"/>
        <end position="161"/>
    </location>
</feature>
<evidence type="ECO:0000313" key="3">
    <source>
        <dbReference type="EMBL" id="KAE8760987.1"/>
    </source>
</evidence>
<sequence length="315" mass="34943">MTSSLPKTFATLLQYGLPNDFAKRVHDAGLTVTKARALSITDLISKYGLSPSEAKLLTESVRRQPIDPDVVNLLLQRSNFLCNVCKGDKGVSYILHHIVEYEQTQDNTYDNLVVLCPNDHDLAHQRGLTLRITVDQLRQAKEDWEHQVKVANAQRAAQKKDINDDAIDYGHVCQVAGNPSARQSVEILPQLQEKYPQYLRPEMTSVQFVQSQDRCHLEITTADRVRDYLVDETSKRTDLTFVSGGSERFSAPAVRSPRMYAASSRSSMRCRSFTAPTCSPTRRRPGSTNFGGGAALSRVACSGRGVAAEGCRIGL</sequence>
<dbReference type="Proteomes" id="UP000463700">
    <property type="component" value="Unassembled WGS sequence"/>
</dbReference>
<gene>
    <name evidence="3" type="ORF">FSO04_05930</name>
</gene>
<proteinExistence type="predicted"/>
<evidence type="ECO:0000313" key="4">
    <source>
        <dbReference type="Proteomes" id="UP000463700"/>
    </source>
</evidence>
<dbReference type="InterPro" id="IPR002711">
    <property type="entry name" value="HNH"/>
</dbReference>
<evidence type="ECO:0000256" key="1">
    <source>
        <dbReference type="SAM" id="Coils"/>
    </source>
</evidence>
<dbReference type="AlphaFoldDB" id="A0A6N6WJV9"/>
<dbReference type="RefSeq" id="WP_154558789.1">
    <property type="nucleotide sequence ID" value="NZ_VOSW01000007.1"/>
</dbReference>
<dbReference type="Pfam" id="PF01844">
    <property type="entry name" value="HNH"/>
    <property type="match status" value="1"/>
</dbReference>
<name>A0A6N6WJV9_9BURK</name>
<dbReference type="InterPro" id="IPR003615">
    <property type="entry name" value="HNH_nuc"/>
</dbReference>
<protein>
    <recommendedName>
        <fullName evidence="2">HNH nuclease domain-containing protein</fullName>
    </recommendedName>
</protein>
<feature type="domain" description="HNH nuclease" evidence="2">
    <location>
        <begin position="69"/>
        <end position="121"/>
    </location>
</feature>
<dbReference type="OrthoDB" id="9802640at2"/>
<dbReference type="SMART" id="SM00507">
    <property type="entry name" value="HNHc"/>
    <property type="match status" value="1"/>
</dbReference>
<keyword evidence="1" id="KW-0175">Coiled coil</keyword>
<dbReference type="EMBL" id="VOSW01000007">
    <property type="protein sequence ID" value="KAE8760987.1"/>
    <property type="molecule type" value="Genomic_DNA"/>
</dbReference>
<evidence type="ECO:0000259" key="2">
    <source>
        <dbReference type="SMART" id="SM00507"/>
    </source>
</evidence>
<organism evidence="3 4">
    <name type="scientific">Paraburkholderia madseniana</name>
    <dbReference type="NCBI Taxonomy" id="2599607"/>
    <lineage>
        <taxon>Bacteria</taxon>
        <taxon>Pseudomonadati</taxon>
        <taxon>Pseudomonadota</taxon>
        <taxon>Betaproteobacteria</taxon>
        <taxon>Burkholderiales</taxon>
        <taxon>Burkholderiaceae</taxon>
        <taxon>Paraburkholderia</taxon>
    </lineage>
</organism>
<comment type="caution">
    <text evidence="3">The sequence shown here is derived from an EMBL/GenBank/DDBJ whole genome shotgun (WGS) entry which is preliminary data.</text>
</comment>
<accession>A0A6N6WJV9</accession>
<dbReference type="GO" id="GO:0008270">
    <property type="term" value="F:zinc ion binding"/>
    <property type="evidence" value="ECO:0007669"/>
    <property type="project" value="InterPro"/>
</dbReference>
<dbReference type="GO" id="GO:0003676">
    <property type="term" value="F:nucleic acid binding"/>
    <property type="evidence" value="ECO:0007669"/>
    <property type="project" value="InterPro"/>
</dbReference>
<dbReference type="GO" id="GO:0004519">
    <property type="term" value="F:endonuclease activity"/>
    <property type="evidence" value="ECO:0007669"/>
    <property type="project" value="InterPro"/>
</dbReference>